<dbReference type="Pfam" id="PF12138">
    <property type="entry name" value="Spherulin4"/>
    <property type="match status" value="1"/>
</dbReference>
<evidence type="ECO:0000313" key="2">
    <source>
        <dbReference type="EMBL" id="QEH32241.1"/>
    </source>
</evidence>
<dbReference type="Proteomes" id="UP000324233">
    <property type="component" value="Chromosome"/>
</dbReference>
<dbReference type="PANTHER" id="PTHR35040">
    <property type="match status" value="1"/>
</dbReference>
<reference evidence="2 3" key="1">
    <citation type="submission" date="2019-08" db="EMBL/GenBank/DDBJ databases">
        <title>Deep-cultivation of Planctomycetes and their phenomic and genomic characterization uncovers novel biology.</title>
        <authorList>
            <person name="Wiegand S."/>
            <person name="Jogler M."/>
            <person name="Boedeker C."/>
            <person name="Pinto D."/>
            <person name="Vollmers J."/>
            <person name="Rivas-Marin E."/>
            <person name="Kohn T."/>
            <person name="Peeters S.H."/>
            <person name="Heuer A."/>
            <person name="Rast P."/>
            <person name="Oberbeckmann S."/>
            <person name="Bunk B."/>
            <person name="Jeske O."/>
            <person name="Meyerdierks A."/>
            <person name="Storesund J.E."/>
            <person name="Kallscheuer N."/>
            <person name="Luecker S."/>
            <person name="Lage O.M."/>
            <person name="Pohl T."/>
            <person name="Merkel B.J."/>
            <person name="Hornburger P."/>
            <person name="Mueller R.-W."/>
            <person name="Bruemmer F."/>
            <person name="Labrenz M."/>
            <person name="Spormann A.M."/>
            <person name="Op den Camp H."/>
            <person name="Overmann J."/>
            <person name="Amann R."/>
            <person name="Jetten M.S.M."/>
            <person name="Mascher T."/>
            <person name="Medema M.H."/>
            <person name="Devos D.P."/>
            <person name="Kaster A.-K."/>
            <person name="Ovreas L."/>
            <person name="Rohde M."/>
            <person name="Galperin M.Y."/>
            <person name="Jogler C."/>
        </authorList>
    </citation>
    <scope>NUCLEOTIDE SEQUENCE [LARGE SCALE GENOMIC DNA]</scope>
    <source>
        <strain evidence="2 3">OJF2</strain>
    </source>
</reference>
<name>A0A5B9VWK0_9BACT</name>
<sequence>MSDLPPPRSHGAVPARILVAAVSAAAVALAAMAALPRREPRPSWIPIVPAYFYPSGSRDAAWEAIAAAAGDVPVRVILNPASGPGATADLRHASACRRARAAGVRILGYVHTSYGARDPGLVRADVEGYTRLYEVDGFFVDEMSNDPRSVPYYAELRGFIKGLNPAFEIVGNPGTLTDEAYRTTPTADVLVLFEGTAASFRDFGPPAWALRYPPGGFAAIVHGAGAAGDMRRAFDHASRAHLGGLYVTDGDGANPYDHLPPYWAGEVARMKRPR</sequence>
<gene>
    <name evidence="2" type="ORF">OJF2_07100</name>
</gene>
<keyword evidence="1" id="KW-0472">Membrane</keyword>
<evidence type="ECO:0000313" key="3">
    <source>
        <dbReference type="Proteomes" id="UP000324233"/>
    </source>
</evidence>
<dbReference type="PANTHER" id="PTHR35040:SF9">
    <property type="entry name" value="4-LIKE CELL SURFACE PROTEIN, PUTATIVE (AFU_ORTHOLOGUE AFUA_4G14080)-RELATED"/>
    <property type="match status" value="1"/>
</dbReference>
<keyword evidence="3" id="KW-1185">Reference proteome</keyword>
<proteinExistence type="predicted"/>
<organism evidence="2 3">
    <name type="scientific">Aquisphaera giovannonii</name>
    <dbReference type="NCBI Taxonomy" id="406548"/>
    <lineage>
        <taxon>Bacteria</taxon>
        <taxon>Pseudomonadati</taxon>
        <taxon>Planctomycetota</taxon>
        <taxon>Planctomycetia</taxon>
        <taxon>Isosphaerales</taxon>
        <taxon>Isosphaeraceae</taxon>
        <taxon>Aquisphaera</taxon>
    </lineage>
</organism>
<accession>A0A5B9VWK0</accession>
<keyword evidence="1" id="KW-0812">Transmembrane</keyword>
<dbReference type="EMBL" id="CP042997">
    <property type="protein sequence ID" value="QEH32241.1"/>
    <property type="molecule type" value="Genomic_DNA"/>
</dbReference>
<dbReference type="AlphaFoldDB" id="A0A5B9VWK0"/>
<dbReference type="InterPro" id="IPR021986">
    <property type="entry name" value="Spherulin4"/>
</dbReference>
<keyword evidence="1" id="KW-1133">Transmembrane helix</keyword>
<protein>
    <submittedName>
        <fullName evidence="2">Spherulation-specific family 4</fullName>
    </submittedName>
</protein>
<feature type="transmembrane region" description="Helical" evidence="1">
    <location>
        <begin position="12"/>
        <end position="35"/>
    </location>
</feature>
<dbReference type="RefSeq" id="WP_168221584.1">
    <property type="nucleotide sequence ID" value="NZ_CP042997.1"/>
</dbReference>
<evidence type="ECO:0000256" key="1">
    <source>
        <dbReference type="SAM" id="Phobius"/>
    </source>
</evidence>
<dbReference type="KEGG" id="agv:OJF2_07100"/>